<name>W2HRJ8_PHYNI</name>
<gene>
    <name evidence="2" type="ORF">L916_21422</name>
</gene>
<dbReference type="InterPro" id="IPR053164">
    <property type="entry name" value="IS1016-like_transposase"/>
</dbReference>
<evidence type="ECO:0000313" key="2">
    <source>
        <dbReference type="EMBL" id="ETL24589.1"/>
    </source>
</evidence>
<sequence length="238" mass="26821">MKKHIKPGTLIMSDQFTSYVSVNGKHTLANNRHLRGMDYKHLWVNHSETYVDPVSGAHTNGVEGAWEIRIKQHIKAMRGMKKSLLPMYLDEYLWRTWFAPPQATVTEVLRVIVRGIVKCGAISKESLFFGRTLSNVIFLVGDNCAFISADDKELAEEMPSLAVNRKLKTFLEQLGDVQSVSMKLQSEDLSLLDARDLLNGLLEVMPSFVNYLDPKAEIVHSPDFESGARWSSQQAEPG</sequence>
<evidence type="ECO:0000259" key="1">
    <source>
        <dbReference type="Pfam" id="PF12762"/>
    </source>
</evidence>
<dbReference type="Proteomes" id="UP000053864">
    <property type="component" value="Unassembled WGS sequence"/>
</dbReference>
<dbReference type="PANTHER" id="PTHR47163:SF2">
    <property type="entry name" value="SI:DKEY-17M8.2"/>
    <property type="match status" value="1"/>
</dbReference>
<accession>W2HRJ8</accession>
<dbReference type="EMBL" id="KI676725">
    <property type="protein sequence ID" value="ETL24589.1"/>
    <property type="molecule type" value="Genomic_DNA"/>
</dbReference>
<feature type="domain" description="ISXO2-like transposase" evidence="1">
    <location>
        <begin position="2"/>
        <end position="95"/>
    </location>
</feature>
<reference evidence="2" key="1">
    <citation type="submission" date="2013-11" db="EMBL/GenBank/DDBJ databases">
        <title>The Genome Sequence of Phytophthora parasitica CJ05E6.</title>
        <authorList>
            <consortium name="The Broad Institute Genomics Platform"/>
            <person name="Russ C."/>
            <person name="Tyler B."/>
            <person name="Panabieres F."/>
            <person name="Shan W."/>
            <person name="Tripathy S."/>
            <person name="Grunwald N."/>
            <person name="Machado M."/>
            <person name="Johnson C.S."/>
            <person name="Arredondo F."/>
            <person name="Hong C."/>
            <person name="Coffey M."/>
            <person name="Young S.K."/>
            <person name="Zeng Q."/>
            <person name="Gargeya S."/>
            <person name="Fitzgerald M."/>
            <person name="Abouelleil A."/>
            <person name="Alvarado L."/>
            <person name="Chapman S.B."/>
            <person name="Gainer-Dewar J."/>
            <person name="Goldberg J."/>
            <person name="Griggs A."/>
            <person name="Gujja S."/>
            <person name="Hansen M."/>
            <person name="Howarth C."/>
            <person name="Imamovic A."/>
            <person name="Ireland A."/>
            <person name="Larimer J."/>
            <person name="McCowan C."/>
            <person name="Murphy C."/>
            <person name="Pearson M."/>
            <person name="Poon T.W."/>
            <person name="Priest M."/>
            <person name="Roberts A."/>
            <person name="Saif S."/>
            <person name="Shea T."/>
            <person name="Sykes S."/>
            <person name="Wortman J."/>
            <person name="Nusbaum C."/>
            <person name="Birren B."/>
        </authorList>
    </citation>
    <scope>NUCLEOTIDE SEQUENCE [LARGE SCALE GENOMIC DNA]</scope>
    <source>
        <strain evidence="2">CJ05E6</strain>
    </source>
</reference>
<organism evidence="2">
    <name type="scientific">Phytophthora nicotianae</name>
    <name type="common">Potato buckeye rot agent</name>
    <name type="synonym">Phytophthora parasitica</name>
    <dbReference type="NCBI Taxonomy" id="4792"/>
    <lineage>
        <taxon>Eukaryota</taxon>
        <taxon>Sar</taxon>
        <taxon>Stramenopiles</taxon>
        <taxon>Oomycota</taxon>
        <taxon>Peronosporomycetes</taxon>
        <taxon>Peronosporales</taxon>
        <taxon>Peronosporaceae</taxon>
        <taxon>Phytophthora</taxon>
    </lineage>
</organism>
<dbReference type="VEuPathDB" id="FungiDB:PPTG_11986"/>
<dbReference type="PANTHER" id="PTHR47163">
    <property type="entry name" value="DDE_TNP_IS1595 DOMAIN-CONTAINING PROTEIN"/>
    <property type="match status" value="1"/>
</dbReference>
<dbReference type="Pfam" id="PF12762">
    <property type="entry name" value="DDE_Tnp_IS1595"/>
    <property type="match status" value="1"/>
</dbReference>
<dbReference type="AlphaFoldDB" id="W2HRJ8"/>
<proteinExistence type="predicted"/>
<dbReference type="InterPro" id="IPR024445">
    <property type="entry name" value="Tnp_ISXO2-like"/>
</dbReference>
<protein>
    <recommendedName>
        <fullName evidence="1">ISXO2-like transposase domain-containing protein</fullName>
    </recommendedName>
</protein>
<dbReference type="VEuPathDB" id="FungiDB:PPTG_00104"/>